<comment type="caution">
    <text evidence="1">The sequence shown here is derived from an EMBL/GenBank/DDBJ whole genome shotgun (WGS) entry which is preliminary data.</text>
</comment>
<organism evidence="1 2">
    <name type="scientific">Arachis hypogaea</name>
    <name type="common">Peanut</name>
    <dbReference type="NCBI Taxonomy" id="3818"/>
    <lineage>
        <taxon>Eukaryota</taxon>
        <taxon>Viridiplantae</taxon>
        <taxon>Streptophyta</taxon>
        <taxon>Embryophyta</taxon>
        <taxon>Tracheophyta</taxon>
        <taxon>Spermatophyta</taxon>
        <taxon>Magnoliopsida</taxon>
        <taxon>eudicotyledons</taxon>
        <taxon>Gunneridae</taxon>
        <taxon>Pentapetalae</taxon>
        <taxon>rosids</taxon>
        <taxon>fabids</taxon>
        <taxon>Fabales</taxon>
        <taxon>Fabaceae</taxon>
        <taxon>Papilionoideae</taxon>
        <taxon>50 kb inversion clade</taxon>
        <taxon>dalbergioids sensu lato</taxon>
        <taxon>Dalbergieae</taxon>
        <taxon>Pterocarpus clade</taxon>
        <taxon>Arachis</taxon>
    </lineage>
</organism>
<name>A0A445BMG5_ARAHY</name>
<dbReference type="Proteomes" id="UP000289738">
    <property type="component" value="Chromosome A09"/>
</dbReference>
<sequence>MRLTVGPTDKAVDDVIKFSKWLLDIGDGLMVEFVYPNLLANINQPSYFKHRSILGPTLEMVNEVNTLIMDCLEGDQKIYLSCDSLCVEERNMESDLDMITPNVLRHDYTKCS</sequence>
<proteinExistence type="predicted"/>
<reference evidence="1 2" key="1">
    <citation type="submission" date="2019-01" db="EMBL/GenBank/DDBJ databases">
        <title>Sequencing of cultivated peanut Arachis hypogaea provides insights into genome evolution and oil improvement.</title>
        <authorList>
            <person name="Chen X."/>
        </authorList>
    </citation>
    <scope>NUCLEOTIDE SEQUENCE [LARGE SCALE GENOMIC DNA]</scope>
    <source>
        <strain evidence="2">cv. Fuhuasheng</strain>
        <tissue evidence="1">Leaves</tissue>
    </source>
</reference>
<keyword evidence="2" id="KW-1185">Reference proteome</keyword>
<accession>A0A445BMG5</accession>
<dbReference type="PANTHER" id="PTHR10492:SF101">
    <property type="entry name" value="ATP-DEPENDENT DNA HELICASE"/>
    <property type="match status" value="1"/>
</dbReference>
<evidence type="ECO:0000313" key="1">
    <source>
        <dbReference type="EMBL" id="RYR39841.1"/>
    </source>
</evidence>
<dbReference type="PANTHER" id="PTHR10492">
    <property type="match status" value="1"/>
</dbReference>
<protein>
    <submittedName>
        <fullName evidence="1">Uncharacterized protein</fullName>
    </submittedName>
</protein>
<gene>
    <name evidence="1" type="ORF">Ahy_A09g045477</name>
</gene>
<dbReference type="AlphaFoldDB" id="A0A445BMG5"/>
<evidence type="ECO:0000313" key="2">
    <source>
        <dbReference type="Proteomes" id="UP000289738"/>
    </source>
</evidence>
<dbReference type="EMBL" id="SDMP01000009">
    <property type="protein sequence ID" value="RYR39841.1"/>
    <property type="molecule type" value="Genomic_DNA"/>
</dbReference>